<evidence type="ECO:0000313" key="2">
    <source>
        <dbReference type="EMBL" id="ACT59280.1"/>
    </source>
</evidence>
<protein>
    <submittedName>
        <fullName evidence="2">Thioesterase superfamily protein</fullName>
    </submittedName>
</protein>
<accession>C6XJI5</accession>
<dbReference type="eggNOG" id="COG2050">
    <property type="taxonomic scope" value="Bacteria"/>
</dbReference>
<proteinExistence type="predicted"/>
<dbReference type="InterPro" id="IPR029069">
    <property type="entry name" value="HotDog_dom_sf"/>
</dbReference>
<sequence length="139" mass="15688">MDNRHSIPNGFVPIVDRGPLVDLLGPFYRYQSKDNTSPKTFGFMPENRHTNNLGFMHGGMISTLLDVFMAQALSEIYDQKLVTLTLKIEFHHVIMIGKWVEAEVTLNKVSDNLTTISATLNSRNRVCASAIGSFKLFKR</sequence>
<dbReference type="GO" id="GO:0016790">
    <property type="term" value="F:thiolester hydrolase activity"/>
    <property type="evidence" value="ECO:0007669"/>
    <property type="project" value="UniProtKB-ARBA"/>
</dbReference>
<dbReference type="SUPFAM" id="SSF54637">
    <property type="entry name" value="Thioesterase/thiol ester dehydrase-isomerase"/>
    <property type="match status" value="1"/>
</dbReference>
<dbReference type="Pfam" id="PF03061">
    <property type="entry name" value="4HBT"/>
    <property type="match status" value="1"/>
</dbReference>
<dbReference type="EMBL" id="CP001678">
    <property type="protein sequence ID" value="ACT59280.1"/>
    <property type="molecule type" value="Genomic_DNA"/>
</dbReference>
<keyword evidence="3" id="KW-1185">Reference proteome</keyword>
<dbReference type="Gene3D" id="3.10.129.10">
    <property type="entry name" value="Hotdog Thioesterase"/>
    <property type="match status" value="1"/>
</dbReference>
<dbReference type="CDD" id="cd03443">
    <property type="entry name" value="PaaI_thioesterase"/>
    <property type="match status" value="1"/>
</dbReference>
<name>C6XJI5_HIRBI</name>
<dbReference type="OrthoDB" id="3477511at2"/>
<organism evidence="2 3">
    <name type="scientific">Hirschia baltica (strain ATCC 49814 / DSM 5838 / IFAM 1418)</name>
    <dbReference type="NCBI Taxonomy" id="582402"/>
    <lineage>
        <taxon>Bacteria</taxon>
        <taxon>Pseudomonadati</taxon>
        <taxon>Pseudomonadota</taxon>
        <taxon>Alphaproteobacteria</taxon>
        <taxon>Hyphomonadales</taxon>
        <taxon>Hyphomonadaceae</taxon>
        <taxon>Hirschia</taxon>
    </lineage>
</organism>
<dbReference type="AlphaFoldDB" id="C6XJI5"/>
<gene>
    <name evidence="2" type="ordered locus">Hbal_1592</name>
</gene>
<evidence type="ECO:0000313" key="3">
    <source>
        <dbReference type="Proteomes" id="UP000002745"/>
    </source>
</evidence>
<dbReference type="KEGG" id="hba:Hbal_1592"/>
<reference evidence="3" key="1">
    <citation type="journal article" date="2011" name="J. Bacteriol.">
        <title>Genome sequences of eight morphologically diverse alphaproteobacteria.</title>
        <authorList>
            <consortium name="US DOE Joint Genome Institute"/>
            <person name="Brown P.J."/>
            <person name="Kysela D.T."/>
            <person name="Buechlein A."/>
            <person name="Hemmerich C."/>
            <person name="Brun Y.V."/>
        </authorList>
    </citation>
    <scope>NUCLEOTIDE SEQUENCE [LARGE SCALE GENOMIC DNA]</scope>
    <source>
        <strain evidence="3">ATCC 49814 / DSM 5838 / IFAM 1418</strain>
    </source>
</reference>
<dbReference type="InterPro" id="IPR006683">
    <property type="entry name" value="Thioestr_dom"/>
</dbReference>
<feature type="domain" description="Thioesterase" evidence="1">
    <location>
        <begin position="54"/>
        <end position="120"/>
    </location>
</feature>
<evidence type="ECO:0000259" key="1">
    <source>
        <dbReference type="Pfam" id="PF03061"/>
    </source>
</evidence>
<dbReference type="STRING" id="582402.Hbal_1592"/>
<dbReference type="RefSeq" id="WP_015827430.1">
    <property type="nucleotide sequence ID" value="NC_012982.1"/>
</dbReference>
<dbReference type="Proteomes" id="UP000002745">
    <property type="component" value="Chromosome"/>
</dbReference>
<dbReference type="HOGENOM" id="CLU_089876_8_2_5"/>